<protein>
    <recommendedName>
        <fullName evidence="5">Zn(2)-C6 fungal-type domain-containing protein</fullName>
    </recommendedName>
</protein>
<sequence>MPGALTSKGCNACRKAKKKCDELQPCSRCQRLQIPCEGSGQQRYKFQHADSSQPVQPRSRRRRSAVAVPGPKIAQQLPTDALLSCFISTLQIHDVRYAITYYGLFLHDLPRRLGQSAALDASVKSLVTSYPYFHKVHGRDFPQEVLVDYGRSLRVLRETLSDPRACHSPDTLCAIYLISVCQSWMGNSSINHGEAIAHLLRNINVKECTGKFERELIAILAVPLDGIDLLGRRGITPGTSPTVLSSKGPRSSMSLISISMLPEFMRNPDAHLPAITSLYFQLREDAQKTRSFLDQLAAEKVTTSSPLVPGPRARYQTAYVMMASLALVANALMRIFDPGNAMLMNEAAYFCDAIVDEAHLASCYRPLGSAYAALCLVVALSTADDPQRIARIESILGDYQSDFRDVRWGGRAAWLRQLFTEHRMRVALGRDVQPEVVSDLGVCCIM</sequence>
<dbReference type="CDD" id="cd00067">
    <property type="entry name" value="GAL4"/>
    <property type="match status" value="1"/>
</dbReference>
<dbReference type="RefSeq" id="XP_058330087.1">
    <property type="nucleotide sequence ID" value="XM_058474347.1"/>
</dbReference>
<dbReference type="EMBL" id="JAPQKS010000004">
    <property type="protein sequence ID" value="KAJ5232094.1"/>
    <property type="molecule type" value="Genomic_DNA"/>
</dbReference>
<proteinExistence type="predicted"/>
<name>A0A9W9NYG8_9EURO</name>
<reference evidence="6" key="2">
    <citation type="journal article" date="2023" name="IMA Fungus">
        <title>Comparative genomic study of the Penicillium genus elucidates a diverse pangenome and 15 lateral gene transfer events.</title>
        <authorList>
            <person name="Petersen C."/>
            <person name="Sorensen T."/>
            <person name="Nielsen M.R."/>
            <person name="Sondergaard T.E."/>
            <person name="Sorensen J.L."/>
            <person name="Fitzpatrick D.A."/>
            <person name="Frisvad J.C."/>
            <person name="Nielsen K.L."/>
        </authorList>
    </citation>
    <scope>NUCLEOTIDE SEQUENCE</scope>
    <source>
        <strain evidence="6">IBT 19713</strain>
    </source>
</reference>
<feature type="domain" description="Zn(2)-C6 fungal-type" evidence="5">
    <location>
        <begin position="9"/>
        <end position="36"/>
    </location>
</feature>
<evidence type="ECO:0000256" key="3">
    <source>
        <dbReference type="ARBA" id="ARBA00023163"/>
    </source>
</evidence>
<evidence type="ECO:0000256" key="2">
    <source>
        <dbReference type="ARBA" id="ARBA00023125"/>
    </source>
</evidence>
<dbReference type="PANTHER" id="PTHR38111">
    <property type="entry name" value="ZN(2)-C6 FUNGAL-TYPE DOMAIN-CONTAINING PROTEIN-RELATED"/>
    <property type="match status" value="1"/>
</dbReference>
<dbReference type="Pfam" id="PF00172">
    <property type="entry name" value="Zn_clus"/>
    <property type="match status" value="1"/>
</dbReference>
<dbReference type="InterPro" id="IPR053178">
    <property type="entry name" value="Osmoadaptation_assoc"/>
</dbReference>
<dbReference type="OrthoDB" id="4314040at2759"/>
<dbReference type="InterPro" id="IPR036864">
    <property type="entry name" value="Zn2-C6_fun-type_DNA-bd_sf"/>
</dbReference>
<organism evidence="6 7">
    <name type="scientific">Penicillium chermesinum</name>
    <dbReference type="NCBI Taxonomy" id="63820"/>
    <lineage>
        <taxon>Eukaryota</taxon>
        <taxon>Fungi</taxon>
        <taxon>Dikarya</taxon>
        <taxon>Ascomycota</taxon>
        <taxon>Pezizomycotina</taxon>
        <taxon>Eurotiomycetes</taxon>
        <taxon>Eurotiomycetidae</taxon>
        <taxon>Eurotiales</taxon>
        <taxon>Aspergillaceae</taxon>
        <taxon>Penicillium</taxon>
    </lineage>
</organism>
<dbReference type="SMART" id="SM00066">
    <property type="entry name" value="GAL4"/>
    <property type="match status" value="1"/>
</dbReference>
<dbReference type="GO" id="GO:0008270">
    <property type="term" value="F:zinc ion binding"/>
    <property type="evidence" value="ECO:0007669"/>
    <property type="project" value="InterPro"/>
</dbReference>
<dbReference type="Gene3D" id="4.10.240.10">
    <property type="entry name" value="Zn(2)-C6 fungal-type DNA-binding domain"/>
    <property type="match status" value="1"/>
</dbReference>
<keyword evidence="7" id="KW-1185">Reference proteome</keyword>
<gene>
    <name evidence="6" type="ORF">N7468_005050</name>
</gene>
<dbReference type="PROSITE" id="PS50048">
    <property type="entry name" value="ZN2_CY6_FUNGAL_2"/>
    <property type="match status" value="1"/>
</dbReference>
<evidence type="ECO:0000313" key="6">
    <source>
        <dbReference type="EMBL" id="KAJ5232094.1"/>
    </source>
</evidence>
<evidence type="ECO:0000313" key="7">
    <source>
        <dbReference type="Proteomes" id="UP001150941"/>
    </source>
</evidence>
<dbReference type="AlphaFoldDB" id="A0A9W9NYG8"/>
<evidence type="ECO:0000259" key="5">
    <source>
        <dbReference type="PROSITE" id="PS50048"/>
    </source>
</evidence>
<evidence type="ECO:0000256" key="4">
    <source>
        <dbReference type="ARBA" id="ARBA00023242"/>
    </source>
</evidence>
<dbReference type="InterPro" id="IPR001138">
    <property type="entry name" value="Zn2Cys6_DnaBD"/>
</dbReference>
<keyword evidence="4" id="KW-0539">Nucleus</keyword>
<accession>A0A9W9NYG8</accession>
<dbReference type="PANTHER" id="PTHR38111:SF11">
    <property type="entry name" value="TRANSCRIPTION FACTOR DOMAIN-CONTAINING PROTEIN-RELATED"/>
    <property type="match status" value="1"/>
</dbReference>
<keyword evidence="3" id="KW-0804">Transcription</keyword>
<dbReference type="GeneID" id="83201650"/>
<dbReference type="SUPFAM" id="SSF57701">
    <property type="entry name" value="Zn2/Cys6 DNA-binding domain"/>
    <property type="match status" value="1"/>
</dbReference>
<dbReference type="GO" id="GO:0000981">
    <property type="term" value="F:DNA-binding transcription factor activity, RNA polymerase II-specific"/>
    <property type="evidence" value="ECO:0007669"/>
    <property type="project" value="InterPro"/>
</dbReference>
<keyword evidence="1" id="KW-0805">Transcription regulation</keyword>
<evidence type="ECO:0000256" key="1">
    <source>
        <dbReference type="ARBA" id="ARBA00023015"/>
    </source>
</evidence>
<dbReference type="PROSITE" id="PS00463">
    <property type="entry name" value="ZN2_CY6_FUNGAL_1"/>
    <property type="match status" value="1"/>
</dbReference>
<dbReference type="Proteomes" id="UP001150941">
    <property type="component" value="Unassembled WGS sequence"/>
</dbReference>
<dbReference type="GO" id="GO:0003677">
    <property type="term" value="F:DNA binding"/>
    <property type="evidence" value="ECO:0007669"/>
    <property type="project" value="UniProtKB-KW"/>
</dbReference>
<keyword evidence="2" id="KW-0238">DNA-binding</keyword>
<comment type="caution">
    <text evidence="6">The sequence shown here is derived from an EMBL/GenBank/DDBJ whole genome shotgun (WGS) entry which is preliminary data.</text>
</comment>
<reference evidence="6" key="1">
    <citation type="submission" date="2022-11" db="EMBL/GenBank/DDBJ databases">
        <authorList>
            <person name="Petersen C."/>
        </authorList>
    </citation>
    <scope>NUCLEOTIDE SEQUENCE</scope>
    <source>
        <strain evidence="6">IBT 19713</strain>
    </source>
</reference>